<keyword evidence="2" id="KW-1185">Reference proteome</keyword>
<proteinExistence type="predicted"/>
<dbReference type="InParanoid" id="G0MX56"/>
<dbReference type="AlphaFoldDB" id="G0MX56"/>
<organism evidence="2">
    <name type="scientific">Caenorhabditis brenneri</name>
    <name type="common">Nematode worm</name>
    <dbReference type="NCBI Taxonomy" id="135651"/>
    <lineage>
        <taxon>Eukaryota</taxon>
        <taxon>Metazoa</taxon>
        <taxon>Ecdysozoa</taxon>
        <taxon>Nematoda</taxon>
        <taxon>Chromadorea</taxon>
        <taxon>Rhabditida</taxon>
        <taxon>Rhabditina</taxon>
        <taxon>Rhabditomorpha</taxon>
        <taxon>Rhabditoidea</taxon>
        <taxon>Rhabditidae</taxon>
        <taxon>Peloderinae</taxon>
        <taxon>Caenorhabditis</taxon>
    </lineage>
</organism>
<dbReference type="HOGENOM" id="CLU_2962948_0_0_1"/>
<gene>
    <name evidence="1" type="ORF">CAEBREN_24444</name>
</gene>
<reference evidence="2" key="1">
    <citation type="submission" date="2011-07" db="EMBL/GenBank/DDBJ databases">
        <authorList>
            <consortium name="Caenorhabditis brenneri Sequencing and Analysis Consortium"/>
            <person name="Wilson R.K."/>
        </authorList>
    </citation>
    <scope>NUCLEOTIDE SEQUENCE [LARGE SCALE GENOMIC DNA]</scope>
    <source>
        <strain evidence="2">PB2801</strain>
    </source>
</reference>
<evidence type="ECO:0000313" key="1">
    <source>
        <dbReference type="EMBL" id="EGT46720.1"/>
    </source>
</evidence>
<dbReference type="EMBL" id="GL379818">
    <property type="protein sequence ID" value="EGT46720.1"/>
    <property type="molecule type" value="Genomic_DNA"/>
</dbReference>
<evidence type="ECO:0000313" key="2">
    <source>
        <dbReference type="Proteomes" id="UP000008068"/>
    </source>
</evidence>
<protein>
    <submittedName>
        <fullName evidence="1">Uncharacterized protein</fullName>
    </submittedName>
</protein>
<name>G0MX56_CAEBE</name>
<accession>G0MX56</accession>
<dbReference type="Proteomes" id="UP000008068">
    <property type="component" value="Unassembled WGS sequence"/>
</dbReference>
<sequence>MGNITIYKVNGEEQLYAENSDEGIDILTPDARSKTEELVPEIFHNIESNGIEICHGINL</sequence>